<evidence type="ECO:0000313" key="2">
    <source>
        <dbReference type="Proteomes" id="UP000001064"/>
    </source>
</evidence>
<dbReference type="Proteomes" id="UP000001064">
    <property type="component" value="Unassembled WGS sequence"/>
</dbReference>
<gene>
    <name evidence="1" type="ORF">DICPUDRAFT_146755</name>
</gene>
<protein>
    <submittedName>
        <fullName evidence="1">Uncharacterized protein</fullName>
    </submittedName>
</protein>
<name>F0Z6N4_DICPU</name>
<proteinExistence type="predicted"/>
<dbReference type="KEGG" id="dpp:DICPUDRAFT_146755"/>
<dbReference type="EMBL" id="GL870943">
    <property type="protein sequence ID" value="EGC40342.1"/>
    <property type="molecule type" value="Genomic_DNA"/>
</dbReference>
<dbReference type="RefSeq" id="XP_003283093.1">
    <property type="nucleotide sequence ID" value="XM_003283045.1"/>
</dbReference>
<accession>F0Z6N4</accession>
<keyword evidence="2" id="KW-1185">Reference proteome</keyword>
<dbReference type="InParanoid" id="F0Z6N4"/>
<dbReference type="GeneID" id="10503573"/>
<dbReference type="AlphaFoldDB" id="F0Z6N4"/>
<evidence type="ECO:0000313" key="1">
    <source>
        <dbReference type="EMBL" id="EGC40342.1"/>
    </source>
</evidence>
<sequence>MTHSNFAHITYRESYLTHFLQELYYYRANGSELVSESIVVSGWLYCPRDLFQTIGHIKML</sequence>
<organism evidence="1 2">
    <name type="scientific">Dictyostelium purpureum</name>
    <name type="common">Slime mold</name>
    <dbReference type="NCBI Taxonomy" id="5786"/>
    <lineage>
        <taxon>Eukaryota</taxon>
        <taxon>Amoebozoa</taxon>
        <taxon>Evosea</taxon>
        <taxon>Eumycetozoa</taxon>
        <taxon>Dictyostelia</taxon>
        <taxon>Dictyosteliales</taxon>
        <taxon>Dictyosteliaceae</taxon>
        <taxon>Dictyostelium</taxon>
    </lineage>
</organism>
<reference evidence="2" key="1">
    <citation type="journal article" date="2011" name="Genome Biol.">
        <title>Comparative genomics of the social amoebae Dictyostelium discoideum and Dictyostelium purpureum.</title>
        <authorList>
            <consortium name="US DOE Joint Genome Institute (JGI-PGF)"/>
            <person name="Sucgang R."/>
            <person name="Kuo A."/>
            <person name="Tian X."/>
            <person name="Salerno W."/>
            <person name="Parikh A."/>
            <person name="Feasley C.L."/>
            <person name="Dalin E."/>
            <person name="Tu H."/>
            <person name="Huang E."/>
            <person name="Barry K."/>
            <person name="Lindquist E."/>
            <person name="Shapiro H."/>
            <person name="Bruce D."/>
            <person name="Schmutz J."/>
            <person name="Salamov A."/>
            <person name="Fey P."/>
            <person name="Gaudet P."/>
            <person name="Anjard C."/>
            <person name="Babu M.M."/>
            <person name="Basu S."/>
            <person name="Bushmanova Y."/>
            <person name="van der Wel H."/>
            <person name="Katoh-Kurasawa M."/>
            <person name="Dinh C."/>
            <person name="Coutinho P.M."/>
            <person name="Saito T."/>
            <person name="Elias M."/>
            <person name="Schaap P."/>
            <person name="Kay R.R."/>
            <person name="Henrissat B."/>
            <person name="Eichinger L."/>
            <person name="Rivero F."/>
            <person name="Putnam N.H."/>
            <person name="West C.M."/>
            <person name="Loomis W.F."/>
            <person name="Chisholm R.L."/>
            <person name="Shaulsky G."/>
            <person name="Strassmann J.E."/>
            <person name="Queller D.C."/>
            <person name="Kuspa A."/>
            <person name="Grigoriev I.V."/>
        </authorList>
    </citation>
    <scope>NUCLEOTIDE SEQUENCE [LARGE SCALE GENOMIC DNA]</scope>
    <source>
        <strain evidence="2">QSDP1</strain>
    </source>
</reference>
<dbReference type="VEuPathDB" id="AmoebaDB:DICPUDRAFT_146755"/>